<proteinExistence type="predicted"/>
<gene>
    <name evidence="2" type="ORF">EAH84_08335</name>
</gene>
<reference evidence="2 3" key="1">
    <citation type="journal article" date="2019" name="Environ. Microbiol.">
        <title>Species interactions and distinct microbial communities in high Arctic permafrost affected cryosols are associated with the CH4 and CO2 gas fluxes.</title>
        <authorList>
            <person name="Altshuler I."/>
            <person name="Hamel J."/>
            <person name="Turney S."/>
            <person name="Magnuson E."/>
            <person name="Levesque R."/>
            <person name="Greer C."/>
            <person name="Whyte L.G."/>
        </authorList>
    </citation>
    <scope>NUCLEOTIDE SEQUENCE [LARGE SCALE GENOMIC DNA]</scope>
    <source>
        <strain evidence="2 3">S5.1</strain>
    </source>
</reference>
<sequence>MLRRLRLVLFAIAAFGLFGQSTAMAMAPAGGVSAPMAGMAGMTCADMPAPRSPKAPCKGMTLQCIAQMGCTAPAVLEPTTVSPREPIRSGYLHHSTQAAPLIGRADAPFPDPPTLLI</sequence>
<evidence type="ECO:0008006" key="4">
    <source>
        <dbReference type="Google" id="ProtNLM"/>
    </source>
</evidence>
<feature type="chain" id="PRO_5021196116" description="DUF3551 domain-containing protein" evidence="1">
    <location>
        <begin position="26"/>
        <end position="117"/>
    </location>
</feature>
<dbReference type="Proteomes" id="UP000318413">
    <property type="component" value="Unassembled WGS sequence"/>
</dbReference>
<protein>
    <recommendedName>
        <fullName evidence="4">DUF3551 domain-containing protein</fullName>
    </recommendedName>
</protein>
<keyword evidence="3" id="KW-1185">Reference proteome</keyword>
<organism evidence="2 3">
    <name type="scientific">Sphingomonas oligophenolica</name>
    <dbReference type="NCBI Taxonomy" id="301154"/>
    <lineage>
        <taxon>Bacteria</taxon>
        <taxon>Pseudomonadati</taxon>
        <taxon>Pseudomonadota</taxon>
        <taxon>Alphaproteobacteria</taxon>
        <taxon>Sphingomonadales</taxon>
        <taxon>Sphingomonadaceae</taxon>
        <taxon>Sphingomonas</taxon>
    </lineage>
</organism>
<evidence type="ECO:0000256" key="1">
    <source>
        <dbReference type="SAM" id="SignalP"/>
    </source>
</evidence>
<dbReference type="EMBL" id="RCZK01000005">
    <property type="protein sequence ID" value="TPG12763.1"/>
    <property type="molecule type" value="Genomic_DNA"/>
</dbReference>
<keyword evidence="1" id="KW-0732">Signal</keyword>
<feature type="signal peptide" evidence="1">
    <location>
        <begin position="1"/>
        <end position="25"/>
    </location>
</feature>
<name>A0A502CIX6_9SPHN</name>
<evidence type="ECO:0000313" key="2">
    <source>
        <dbReference type="EMBL" id="TPG12763.1"/>
    </source>
</evidence>
<comment type="caution">
    <text evidence="2">The sequence shown here is derived from an EMBL/GenBank/DDBJ whole genome shotgun (WGS) entry which is preliminary data.</text>
</comment>
<dbReference type="AlphaFoldDB" id="A0A502CIX6"/>
<evidence type="ECO:0000313" key="3">
    <source>
        <dbReference type="Proteomes" id="UP000318413"/>
    </source>
</evidence>
<accession>A0A502CIX6</accession>